<feature type="compositionally biased region" description="Acidic residues" evidence="1">
    <location>
        <begin position="60"/>
        <end position="76"/>
    </location>
</feature>
<feature type="compositionally biased region" description="Basic and acidic residues" evidence="1">
    <location>
        <begin position="35"/>
        <end position="54"/>
    </location>
</feature>
<dbReference type="eggNOG" id="ENOG50323GJ">
    <property type="taxonomic scope" value="Bacteria"/>
</dbReference>
<sequence>MRHGPGGTRYVRSGAPREAAMSSSGEAQREPTSPLERETDERDVHPEEEGHPEPDTSGETTDETLEERAESEESPD</sequence>
<reference evidence="3" key="1">
    <citation type="submission" date="2008-12" db="EMBL/GenBank/DDBJ databases">
        <title>Annotation of Streptomyces ghanaensis ATCC 14672.</title>
        <authorList>
            <consortium name="The Broad Institute Genome Sequencing Platform"/>
            <consortium name="Broad Institute Microbial Sequencing Center"/>
            <person name="Fischbach M."/>
            <person name="Ward D."/>
            <person name="Young S."/>
            <person name="Kodira C.D."/>
            <person name="Zeng Q."/>
            <person name="Koehrsen M."/>
            <person name="Godfrey P."/>
            <person name="Alvarado L."/>
            <person name="Berlin A.M."/>
            <person name="Borenstein D."/>
            <person name="Chen Z."/>
            <person name="Engels R."/>
            <person name="Freedman E."/>
            <person name="Gellesch M."/>
            <person name="Goldberg J."/>
            <person name="Griggs A."/>
            <person name="Gujja S."/>
            <person name="Heiman D.I."/>
            <person name="Hepburn T.A."/>
            <person name="Howarth C."/>
            <person name="Jen D."/>
            <person name="Larson L."/>
            <person name="Lewis B."/>
            <person name="Mehta T."/>
            <person name="Park D."/>
            <person name="Pearson M."/>
            <person name="Roberts A."/>
            <person name="Saif S."/>
            <person name="Shea T.D."/>
            <person name="Shenoy N."/>
            <person name="Sisk P."/>
            <person name="Stolte C."/>
            <person name="Sykes S.N."/>
            <person name="Walk T."/>
            <person name="White J."/>
            <person name="Yandava C."/>
            <person name="Straight P."/>
            <person name="Clardy J."/>
            <person name="Hung D."/>
            <person name="Kolter R."/>
            <person name="Mekalanos J."/>
            <person name="Walker S."/>
            <person name="Walsh C.T."/>
            <person name="Wieland B.L.C."/>
            <person name="Ilzarbe M."/>
            <person name="Galagan J."/>
            <person name="Nusbaum C."/>
            <person name="Birren B."/>
        </authorList>
    </citation>
    <scope>NUCLEOTIDE SEQUENCE [LARGE SCALE GENOMIC DNA]</scope>
    <source>
        <strain evidence="3">ATCC 14672 / DSM 40746 / JCM 4963 / KCTC 9882 / NRRL B-12104 / FH 1290</strain>
    </source>
</reference>
<name>D5ZRU1_STRV1</name>
<gene>
    <name evidence="2" type="ORF">SSFG_01853</name>
</gene>
<dbReference type="EMBL" id="DS999641">
    <property type="protein sequence ID" value="EFE66604.2"/>
    <property type="molecule type" value="Genomic_DNA"/>
</dbReference>
<evidence type="ECO:0000313" key="3">
    <source>
        <dbReference type="Proteomes" id="UP000003824"/>
    </source>
</evidence>
<organism evidence="2 3">
    <name type="scientific">Streptomyces viridosporus (strain ATCC 14672 / DSM 40746 / JCM 4963 / KCTC 9882 / NRRL B-12104 / FH 1290)</name>
    <name type="common">Streptomyces ghanaensis</name>
    <dbReference type="NCBI Taxonomy" id="566461"/>
    <lineage>
        <taxon>Bacteria</taxon>
        <taxon>Bacillati</taxon>
        <taxon>Actinomycetota</taxon>
        <taxon>Actinomycetes</taxon>
        <taxon>Kitasatosporales</taxon>
        <taxon>Streptomycetaceae</taxon>
        <taxon>Streptomyces</taxon>
    </lineage>
</organism>
<protein>
    <submittedName>
        <fullName evidence="2">Predicted protein</fullName>
    </submittedName>
</protein>
<proteinExistence type="predicted"/>
<evidence type="ECO:0000256" key="1">
    <source>
        <dbReference type="SAM" id="MobiDB-lite"/>
    </source>
</evidence>
<dbReference type="Proteomes" id="UP000003824">
    <property type="component" value="Unassembled WGS sequence"/>
</dbReference>
<feature type="region of interest" description="Disordered" evidence="1">
    <location>
        <begin position="1"/>
        <end position="76"/>
    </location>
</feature>
<dbReference type="AlphaFoldDB" id="D5ZRU1"/>
<evidence type="ECO:0000313" key="2">
    <source>
        <dbReference type="EMBL" id="EFE66604.2"/>
    </source>
</evidence>
<accession>D5ZRU1</accession>